<accession>A0A8J7YQV5</accession>
<evidence type="ECO:0000313" key="2">
    <source>
        <dbReference type="EMBL" id="MBX8632673.1"/>
    </source>
</evidence>
<reference evidence="2" key="1">
    <citation type="submission" date="2021-04" db="EMBL/GenBank/DDBJ databases">
        <title>Genomic insights into ecological role and evolution of a novel Thermoplasmata order Candidatus Sysuiplasmatales.</title>
        <authorList>
            <person name="Yuan Y."/>
        </authorList>
    </citation>
    <scope>NUCLEOTIDE SEQUENCE</scope>
    <source>
        <strain evidence="2">YP2-bin.285</strain>
    </source>
</reference>
<feature type="region of interest" description="Disordered" evidence="1">
    <location>
        <begin position="15"/>
        <end position="43"/>
    </location>
</feature>
<name>A0A8J7YQV5_9ARCH</name>
<evidence type="ECO:0000256" key="1">
    <source>
        <dbReference type="SAM" id="MobiDB-lite"/>
    </source>
</evidence>
<dbReference type="Proteomes" id="UP000716004">
    <property type="component" value="Unassembled WGS sequence"/>
</dbReference>
<dbReference type="AlphaFoldDB" id="A0A8J7YQV5"/>
<sequence>METASTLYRLQTGTWEPASGCKGRNPSGGNARMTAPMPDAGAEQSAVVMKRRNRRGAKGLCQTVLFYGQPEGKSR</sequence>
<organism evidence="2 3">
    <name type="scientific">Candidatus Sysuiplasma superficiale</name>
    <dbReference type="NCBI Taxonomy" id="2823368"/>
    <lineage>
        <taxon>Archaea</taxon>
        <taxon>Methanobacteriati</taxon>
        <taxon>Thermoplasmatota</taxon>
        <taxon>Thermoplasmata</taxon>
        <taxon>Candidatus Sysuiplasmatales</taxon>
        <taxon>Candidatus Sysuiplasmataceae</taxon>
        <taxon>Candidatus Sysuiplasma</taxon>
    </lineage>
</organism>
<comment type="caution">
    <text evidence="2">The sequence shown here is derived from an EMBL/GenBank/DDBJ whole genome shotgun (WGS) entry which is preliminary data.</text>
</comment>
<proteinExistence type="predicted"/>
<dbReference type="EMBL" id="JAGVSJ010000049">
    <property type="protein sequence ID" value="MBX8632673.1"/>
    <property type="molecule type" value="Genomic_DNA"/>
</dbReference>
<evidence type="ECO:0000313" key="3">
    <source>
        <dbReference type="Proteomes" id="UP000716004"/>
    </source>
</evidence>
<gene>
    <name evidence="2" type="ORF">J9259_09215</name>
</gene>
<protein>
    <submittedName>
        <fullName evidence="2">Uncharacterized protein</fullName>
    </submittedName>
</protein>